<proteinExistence type="predicted"/>
<dbReference type="PANTHER" id="PTHR46438:SF2">
    <property type="entry name" value="ALPHA_BETA-HYDROLASES SUPERFAMILY PROTEIN"/>
    <property type="match status" value="1"/>
</dbReference>
<dbReference type="GO" id="GO:0016787">
    <property type="term" value="F:hydrolase activity"/>
    <property type="evidence" value="ECO:0007669"/>
    <property type="project" value="UniProtKB-KW"/>
</dbReference>
<dbReference type="Gene3D" id="3.40.50.1820">
    <property type="entry name" value="alpha/beta hydrolase"/>
    <property type="match status" value="1"/>
</dbReference>
<dbReference type="InterPro" id="IPR000073">
    <property type="entry name" value="AB_hydrolase_1"/>
</dbReference>
<dbReference type="SUPFAM" id="SSF53474">
    <property type="entry name" value="alpha/beta-Hydrolases"/>
    <property type="match status" value="1"/>
</dbReference>
<evidence type="ECO:0000259" key="1">
    <source>
        <dbReference type="Pfam" id="PF12697"/>
    </source>
</evidence>
<dbReference type="AlphaFoldDB" id="A0A830EQX4"/>
<organism evidence="2 3">
    <name type="scientific">Halobellus salinus</name>
    <dbReference type="NCBI Taxonomy" id="931585"/>
    <lineage>
        <taxon>Archaea</taxon>
        <taxon>Methanobacteriati</taxon>
        <taxon>Methanobacteriota</taxon>
        <taxon>Stenosarchaea group</taxon>
        <taxon>Halobacteria</taxon>
        <taxon>Halobacteriales</taxon>
        <taxon>Haloferacaceae</taxon>
        <taxon>Halobellus</taxon>
    </lineage>
</organism>
<feature type="domain" description="AB hydrolase-1" evidence="1">
    <location>
        <begin position="84"/>
        <end position="321"/>
    </location>
</feature>
<protein>
    <submittedName>
        <fullName evidence="2">Alpha/beta hydrolase</fullName>
    </submittedName>
</protein>
<reference evidence="2" key="1">
    <citation type="journal article" date="2014" name="Int. J. Syst. Evol. Microbiol.">
        <title>Complete genome sequence of Corynebacterium casei LMG S-19264T (=DSM 44701T), isolated from a smear-ripened cheese.</title>
        <authorList>
            <consortium name="US DOE Joint Genome Institute (JGI-PGF)"/>
            <person name="Walter F."/>
            <person name="Albersmeier A."/>
            <person name="Kalinowski J."/>
            <person name="Ruckert C."/>
        </authorList>
    </citation>
    <scope>NUCLEOTIDE SEQUENCE</scope>
    <source>
        <strain evidence="2">JCM 14359</strain>
    </source>
</reference>
<evidence type="ECO:0000313" key="3">
    <source>
        <dbReference type="Proteomes" id="UP000653099"/>
    </source>
</evidence>
<dbReference type="EMBL" id="BMOC01000021">
    <property type="protein sequence ID" value="GGJ15099.1"/>
    <property type="molecule type" value="Genomic_DNA"/>
</dbReference>
<sequence length="329" mass="35694">MRSWCGPANASTLKSLPAISARMNRKSLVGGLAAGVGAVALANVTLRERASALAPALDGSQRTFEWRDIDVQYAEAGDPDDPDLVLLSGINAAGSSGEYREVFGDLAADHHVIAPDLPGFGTSERPPLRYSASLYTEFVRDFLAAFDSPAVVASSLTSAYVLDVAGDLDLRSLVLICPTERGGPDRNLLLRELLRSPVVGEGVFNLLASKPSIRYFNADHGYYDTDRVTEEWIDYEWQTAHQPNARYAPASFISGFLNADIDLKAELSGVDAPVTLLWGREADITPLRRGRDLAEAADCRLVVVDDAKLLPHVEFPERVLEVLADALER</sequence>
<name>A0A830EQX4_9EURY</name>
<reference evidence="2" key="2">
    <citation type="submission" date="2020-09" db="EMBL/GenBank/DDBJ databases">
        <authorList>
            <person name="Sun Q."/>
            <person name="Ohkuma M."/>
        </authorList>
    </citation>
    <scope>NUCLEOTIDE SEQUENCE</scope>
    <source>
        <strain evidence="2">JCM 14359</strain>
    </source>
</reference>
<dbReference type="InterPro" id="IPR029058">
    <property type="entry name" value="AB_hydrolase_fold"/>
</dbReference>
<comment type="caution">
    <text evidence="2">The sequence shown here is derived from an EMBL/GenBank/DDBJ whole genome shotgun (WGS) entry which is preliminary data.</text>
</comment>
<dbReference type="PRINTS" id="PR00111">
    <property type="entry name" value="ABHYDROLASE"/>
</dbReference>
<dbReference type="Proteomes" id="UP000653099">
    <property type="component" value="Unassembled WGS sequence"/>
</dbReference>
<accession>A0A830EQX4</accession>
<evidence type="ECO:0000313" key="2">
    <source>
        <dbReference type="EMBL" id="GGJ15099.1"/>
    </source>
</evidence>
<dbReference type="PANTHER" id="PTHR46438">
    <property type="entry name" value="ALPHA/BETA-HYDROLASES SUPERFAMILY PROTEIN"/>
    <property type="match status" value="1"/>
</dbReference>
<keyword evidence="3" id="KW-1185">Reference proteome</keyword>
<gene>
    <name evidence="2" type="ORF">GCM10008995_26150</name>
</gene>
<dbReference type="Pfam" id="PF12697">
    <property type="entry name" value="Abhydrolase_6"/>
    <property type="match status" value="1"/>
</dbReference>
<keyword evidence="2" id="KW-0378">Hydrolase</keyword>